<name>A0ABV3KLN7_STRGS</name>
<dbReference type="EMBL" id="JBFAUJ010000004">
    <property type="protein sequence ID" value="MEV8460116.1"/>
    <property type="molecule type" value="Genomic_DNA"/>
</dbReference>
<comment type="caution">
    <text evidence="1">The sequence shown here is derived from an EMBL/GenBank/DDBJ whole genome shotgun (WGS) entry which is preliminary data.</text>
</comment>
<reference evidence="1 2" key="1">
    <citation type="submission" date="2024-06" db="EMBL/GenBank/DDBJ databases">
        <title>The Natural Products Discovery Center: Release of the First 8490 Sequenced Strains for Exploring Actinobacteria Biosynthetic Diversity.</title>
        <authorList>
            <person name="Kalkreuter E."/>
            <person name="Kautsar S.A."/>
            <person name="Yang D."/>
            <person name="Bader C.D."/>
            <person name="Teijaro C.N."/>
            <person name="Fluegel L."/>
            <person name="Davis C.M."/>
            <person name="Simpson J.R."/>
            <person name="Lauterbach L."/>
            <person name="Steele A.D."/>
            <person name="Gui C."/>
            <person name="Meng S."/>
            <person name="Li G."/>
            <person name="Viehrig K."/>
            <person name="Ye F."/>
            <person name="Su P."/>
            <person name="Kiefer A.F."/>
            <person name="Nichols A."/>
            <person name="Cepeda A.J."/>
            <person name="Yan W."/>
            <person name="Fan B."/>
            <person name="Jiang Y."/>
            <person name="Adhikari A."/>
            <person name="Zheng C.-J."/>
            <person name="Schuster L."/>
            <person name="Cowan T.M."/>
            <person name="Smanski M.J."/>
            <person name="Chevrette M.G."/>
            <person name="De Carvalho L.P.S."/>
            <person name="Shen B."/>
        </authorList>
    </citation>
    <scope>NUCLEOTIDE SEQUENCE [LARGE SCALE GENOMIC DNA]</scope>
    <source>
        <strain evidence="1 2">NPDC052360</strain>
    </source>
</reference>
<proteinExistence type="predicted"/>
<sequence>MSCDGGAFVGSEPRVLDLDPALLTIAGDDRVGFVEADLSHPDVWTSPSDTLLALR</sequence>
<gene>
    <name evidence="1" type="ORF">AB0470_11285</name>
</gene>
<evidence type="ECO:0000313" key="2">
    <source>
        <dbReference type="Proteomes" id="UP001553148"/>
    </source>
</evidence>
<dbReference type="RefSeq" id="WP_343234119.1">
    <property type="nucleotide sequence ID" value="NZ_JBFAUJ010000004.1"/>
</dbReference>
<organism evidence="1 2">
    <name type="scientific">Streptomyces griseosporeus</name>
    <dbReference type="NCBI Taxonomy" id="1910"/>
    <lineage>
        <taxon>Bacteria</taxon>
        <taxon>Bacillati</taxon>
        <taxon>Actinomycetota</taxon>
        <taxon>Actinomycetes</taxon>
        <taxon>Kitasatosporales</taxon>
        <taxon>Streptomycetaceae</taxon>
        <taxon>Streptomyces</taxon>
    </lineage>
</organism>
<evidence type="ECO:0000313" key="1">
    <source>
        <dbReference type="EMBL" id="MEV8460116.1"/>
    </source>
</evidence>
<protein>
    <submittedName>
        <fullName evidence="1">Uncharacterized protein</fullName>
    </submittedName>
</protein>
<keyword evidence="2" id="KW-1185">Reference proteome</keyword>
<dbReference type="Proteomes" id="UP001553148">
    <property type="component" value="Unassembled WGS sequence"/>
</dbReference>
<accession>A0ABV3KLN7</accession>